<protein>
    <submittedName>
        <fullName evidence="2">Uncharacterized protein</fullName>
    </submittedName>
</protein>
<dbReference type="Proteomes" id="UP000729402">
    <property type="component" value="Unassembled WGS sequence"/>
</dbReference>
<comment type="caution">
    <text evidence="2">The sequence shown here is derived from an EMBL/GenBank/DDBJ whole genome shotgun (WGS) entry which is preliminary data.</text>
</comment>
<name>A0A8J5SW65_ZIZPA</name>
<accession>A0A8J5SW65</accession>
<gene>
    <name evidence="2" type="ORF">GUJ93_ZPchr0018g11332</name>
</gene>
<reference evidence="2" key="1">
    <citation type="journal article" date="2021" name="bioRxiv">
        <title>Whole Genome Assembly and Annotation of Northern Wild Rice, Zizania palustris L., Supports a Whole Genome Duplication in the Zizania Genus.</title>
        <authorList>
            <person name="Haas M."/>
            <person name="Kono T."/>
            <person name="Macchietto M."/>
            <person name="Millas R."/>
            <person name="McGilp L."/>
            <person name="Shao M."/>
            <person name="Duquette J."/>
            <person name="Hirsch C.N."/>
            <person name="Kimball J."/>
        </authorList>
    </citation>
    <scope>NUCLEOTIDE SEQUENCE</scope>
    <source>
        <tissue evidence="2">Fresh leaf tissue</tissue>
    </source>
</reference>
<proteinExistence type="predicted"/>
<dbReference type="AlphaFoldDB" id="A0A8J5SW65"/>
<organism evidence="2 3">
    <name type="scientific">Zizania palustris</name>
    <name type="common">Northern wild rice</name>
    <dbReference type="NCBI Taxonomy" id="103762"/>
    <lineage>
        <taxon>Eukaryota</taxon>
        <taxon>Viridiplantae</taxon>
        <taxon>Streptophyta</taxon>
        <taxon>Embryophyta</taxon>
        <taxon>Tracheophyta</taxon>
        <taxon>Spermatophyta</taxon>
        <taxon>Magnoliopsida</taxon>
        <taxon>Liliopsida</taxon>
        <taxon>Poales</taxon>
        <taxon>Poaceae</taxon>
        <taxon>BOP clade</taxon>
        <taxon>Oryzoideae</taxon>
        <taxon>Oryzeae</taxon>
        <taxon>Zizaniinae</taxon>
        <taxon>Zizania</taxon>
    </lineage>
</organism>
<feature type="compositionally biased region" description="Polar residues" evidence="1">
    <location>
        <begin position="1"/>
        <end position="12"/>
    </location>
</feature>
<evidence type="ECO:0000256" key="1">
    <source>
        <dbReference type="SAM" id="MobiDB-lite"/>
    </source>
</evidence>
<evidence type="ECO:0000313" key="2">
    <source>
        <dbReference type="EMBL" id="KAG8081658.1"/>
    </source>
</evidence>
<evidence type="ECO:0000313" key="3">
    <source>
        <dbReference type="Proteomes" id="UP000729402"/>
    </source>
</evidence>
<reference evidence="2" key="2">
    <citation type="submission" date="2021-02" db="EMBL/GenBank/DDBJ databases">
        <authorList>
            <person name="Kimball J.A."/>
            <person name="Haas M.W."/>
            <person name="Macchietto M."/>
            <person name="Kono T."/>
            <person name="Duquette J."/>
            <person name="Shao M."/>
        </authorList>
    </citation>
    <scope>NUCLEOTIDE SEQUENCE</scope>
    <source>
        <tissue evidence="2">Fresh leaf tissue</tissue>
    </source>
</reference>
<dbReference type="EMBL" id="JAAALK010000088">
    <property type="protein sequence ID" value="KAG8081658.1"/>
    <property type="molecule type" value="Genomic_DNA"/>
</dbReference>
<feature type="region of interest" description="Disordered" evidence="1">
    <location>
        <begin position="1"/>
        <end position="21"/>
    </location>
</feature>
<sequence length="81" mass="8784">MNGSGIQKTRFNNRTRDEGPTPRSFLFLLLCLPPGGDTNGCPHRCLSRKASNPAGCREARSGGRGRSRSIAVADKFVKSYS</sequence>
<keyword evidence="3" id="KW-1185">Reference proteome</keyword>
<feature type="region of interest" description="Disordered" evidence="1">
    <location>
        <begin position="49"/>
        <end position="68"/>
    </location>
</feature>